<name>A0A8H5B4H3_9AGAR</name>
<comment type="caution">
    <text evidence="7">The sequence shown here is derived from an EMBL/GenBank/DDBJ whole genome shotgun (WGS) entry which is preliminary data.</text>
</comment>
<keyword evidence="5" id="KW-0732">Signal</keyword>
<dbReference type="EMBL" id="JAACJJ010000042">
    <property type="protein sequence ID" value="KAF5316579.1"/>
    <property type="molecule type" value="Genomic_DNA"/>
</dbReference>
<dbReference type="OrthoDB" id="426718at2759"/>
<dbReference type="InterPro" id="IPR029058">
    <property type="entry name" value="AB_hydrolase_fold"/>
</dbReference>
<accession>A0A8H5B4H3</accession>
<evidence type="ECO:0000256" key="3">
    <source>
        <dbReference type="ARBA" id="ARBA00047591"/>
    </source>
</evidence>
<evidence type="ECO:0000256" key="4">
    <source>
        <dbReference type="ARBA" id="ARBA00048461"/>
    </source>
</evidence>
<keyword evidence="8" id="KW-1185">Reference proteome</keyword>
<protein>
    <recommendedName>
        <fullName evidence="6">Fungal lipase-type domain-containing protein</fullName>
    </recommendedName>
</protein>
<feature type="domain" description="Fungal lipase-type" evidence="6">
    <location>
        <begin position="101"/>
        <end position="240"/>
    </location>
</feature>
<comment type="similarity">
    <text evidence="2">Belongs to the AB hydrolase superfamily. Lipase family. Class 3 subfamily.</text>
</comment>
<feature type="signal peptide" evidence="5">
    <location>
        <begin position="1"/>
        <end position="20"/>
    </location>
</feature>
<gene>
    <name evidence="7" type="ORF">D9619_006735</name>
</gene>
<evidence type="ECO:0000259" key="6">
    <source>
        <dbReference type="Pfam" id="PF01764"/>
    </source>
</evidence>
<comment type="catalytic activity">
    <reaction evidence="3">
        <text>a diacylglycerol + H2O = a monoacylglycerol + a fatty acid + H(+)</text>
        <dbReference type="Rhea" id="RHEA:32731"/>
        <dbReference type="ChEBI" id="CHEBI:15377"/>
        <dbReference type="ChEBI" id="CHEBI:15378"/>
        <dbReference type="ChEBI" id="CHEBI:17408"/>
        <dbReference type="ChEBI" id="CHEBI:18035"/>
        <dbReference type="ChEBI" id="CHEBI:28868"/>
    </reaction>
</comment>
<evidence type="ECO:0000313" key="7">
    <source>
        <dbReference type="EMBL" id="KAF5316579.1"/>
    </source>
</evidence>
<dbReference type="GO" id="GO:0006629">
    <property type="term" value="P:lipid metabolic process"/>
    <property type="evidence" value="ECO:0007669"/>
    <property type="project" value="InterPro"/>
</dbReference>
<dbReference type="Proteomes" id="UP000567179">
    <property type="component" value="Unassembled WGS sequence"/>
</dbReference>
<reference evidence="7 8" key="1">
    <citation type="journal article" date="2020" name="ISME J.">
        <title>Uncovering the hidden diversity of litter-decomposition mechanisms in mushroom-forming fungi.</title>
        <authorList>
            <person name="Floudas D."/>
            <person name="Bentzer J."/>
            <person name="Ahren D."/>
            <person name="Johansson T."/>
            <person name="Persson P."/>
            <person name="Tunlid A."/>
        </authorList>
    </citation>
    <scope>NUCLEOTIDE SEQUENCE [LARGE SCALE GENOMIC DNA]</scope>
    <source>
        <strain evidence="7 8">CBS 101986</strain>
    </source>
</reference>
<dbReference type="PANTHER" id="PTHR45856">
    <property type="entry name" value="ALPHA/BETA-HYDROLASES SUPERFAMILY PROTEIN"/>
    <property type="match status" value="1"/>
</dbReference>
<dbReference type="SUPFAM" id="SSF53474">
    <property type="entry name" value="alpha/beta-Hydrolases"/>
    <property type="match status" value="1"/>
</dbReference>
<keyword evidence="1" id="KW-1015">Disulfide bond</keyword>
<dbReference type="CDD" id="cd00519">
    <property type="entry name" value="Lipase_3"/>
    <property type="match status" value="1"/>
</dbReference>
<dbReference type="InterPro" id="IPR051218">
    <property type="entry name" value="Sec_MonoDiacylglyc_Lipase"/>
</dbReference>
<evidence type="ECO:0000256" key="5">
    <source>
        <dbReference type="SAM" id="SignalP"/>
    </source>
</evidence>
<dbReference type="Gene3D" id="3.40.50.1820">
    <property type="entry name" value="alpha/beta hydrolase"/>
    <property type="match status" value="1"/>
</dbReference>
<proteinExistence type="inferred from homology"/>
<dbReference type="Pfam" id="PF01764">
    <property type="entry name" value="Lipase_3"/>
    <property type="match status" value="1"/>
</dbReference>
<dbReference type="InterPro" id="IPR002921">
    <property type="entry name" value="Fungal_lipase-type"/>
</dbReference>
<feature type="chain" id="PRO_5034704733" description="Fungal lipase-type domain-containing protein" evidence="5">
    <location>
        <begin position="21"/>
        <end position="299"/>
    </location>
</feature>
<organism evidence="7 8">
    <name type="scientific">Psilocybe cf. subviscida</name>
    <dbReference type="NCBI Taxonomy" id="2480587"/>
    <lineage>
        <taxon>Eukaryota</taxon>
        <taxon>Fungi</taxon>
        <taxon>Dikarya</taxon>
        <taxon>Basidiomycota</taxon>
        <taxon>Agaricomycotina</taxon>
        <taxon>Agaricomycetes</taxon>
        <taxon>Agaricomycetidae</taxon>
        <taxon>Agaricales</taxon>
        <taxon>Agaricineae</taxon>
        <taxon>Strophariaceae</taxon>
        <taxon>Psilocybe</taxon>
    </lineage>
</organism>
<evidence type="ECO:0000313" key="8">
    <source>
        <dbReference type="Proteomes" id="UP000567179"/>
    </source>
</evidence>
<evidence type="ECO:0000256" key="1">
    <source>
        <dbReference type="ARBA" id="ARBA00023157"/>
    </source>
</evidence>
<dbReference type="PANTHER" id="PTHR45856:SF25">
    <property type="entry name" value="FUNGAL LIPASE-LIKE DOMAIN-CONTAINING PROTEIN"/>
    <property type="match status" value="1"/>
</dbReference>
<dbReference type="AlphaFoldDB" id="A0A8H5B4H3"/>
<comment type="catalytic activity">
    <reaction evidence="4">
        <text>a monoacylglycerol + H2O = glycerol + a fatty acid + H(+)</text>
        <dbReference type="Rhea" id="RHEA:15245"/>
        <dbReference type="ChEBI" id="CHEBI:15377"/>
        <dbReference type="ChEBI" id="CHEBI:15378"/>
        <dbReference type="ChEBI" id="CHEBI:17408"/>
        <dbReference type="ChEBI" id="CHEBI:17754"/>
        <dbReference type="ChEBI" id="CHEBI:28868"/>
    </reaction>
</comment>
<sequence>MVFAAGVFLAALAYVSSVVGVPLEALEERATTTLSASTVSTYKPYTYYASTAYCKPANTLAWNCGTNCNKNSVFKPIASGGDGVVTQFWYVGYDSTLKSVIVAFQGTDASKIIPALTDADFFLDELDTNLFPGVSSTIKTHNGFGEAQRRSASAVLAAVNKGFSTYGVTKVTVVGHSLGGAIAIISSAHLKKSIPTATVKTITYGAPRVGNAAFANFANGLSDMVRINNKKDIVPIVPGRFLGFAHTEGEVHISSSSAWISCPGQDSTDAGCTIDTVPNILVGSTADHSGPYDGVTMGC</sequence>
<evidence type="ECO:0000256" key="2">
    <source>
        <dbReference type="ARBA" id="ARBA00043996"/>
    </source>
</evidence>